<dbReference type="AlphaFoldDB" id="A0A1V6CAE8"/>
<dbReference type="GO" id="GO:0005524">
    <property type="term" value="F:ATP binding"/>
    <property type="evidence" value="ECO:0007669"/>
    <property type="project" value="UniProtKB-KW"/>
</dbReference>
<feature type="domain" description="Nucleotidyl transferase" evidence="10">
    <location>
        <begin position="9"/>
        <end position="272"/>
    </location>
</feature>
<organism evidence="12">
    <name type="scientific">candidate division TA06 bacterium ADurb.Bin131</name>
    <dbReference type="NCBI Taxonomy" id="1852827"/>
    <lineage>
        <taxon>Bacteria</taxon>
        <taxon>Bacteria division TA06</taxon>
    </lineage>
</organism>
<feature type="binding site" evidence="9">
    <location>
        <position position="100"/>
    </location>
    <ligand>
        <name>alpha-D-glucose 1-phosphate</name>
        <dbReference type="ChEBI" id="CHEBI:58601"/>
    </ligand>
</feature>
<feature type="domain" description="Glucose-1-phosphate adenylyltransferase/Bifunctional protein GlmU-like C-terminal hexapeptide" evidence="11">
    <location>
        <begin position="296"/>
        <end position="399"/>
    </location>
</feature>
<dbReference type="InterPro" id="IPR005836">
    <property type="entry name" value="ADP_Glu_pyroP_CS"/>
</dbReference>
<evidence type="ECO:0000259" key="11">
    <source>
        <dbReference type="Pfam" id="PF24894"/>
    </source>
</evidence>
<dbReference type="UniPathway" id="UPA00164"/>
<accession>A0A1V6CAE8</accession>
<keyword evidence="5 9" id="KW-0547">Nucleotide-binding</keyword>
<evidence type="ECO:0000256" key="4">
    <source>
        <dbReference type="ARBA" id="ARBA00022695"/>
    </source>
</evidence>
<evidence type="ECO:0000259" key="10">
    <source>
        <dbReference type="Pfam" id="PF00483"/>
    </source>
</evidence>
<evidence type="ECO:0000256" key="8">
    <source>
        <dbReference type="ARBA" id="ARBA00023277"/>
    </source>
</evidence>
<dbReference type="Pfam" id="PF24894">
    <property type="entry name" value="Hexapep_GlmU"/>
    <property type="match status" value="1"/>
</dbReference>
<sequence>MPDREKILTLVLAGGKGERLYPLTRDRAKPSVPFGGTYRIIDFTLSNAINSGLRKIYVLIQYKSYSLQRHIREGWNIFSRELGEFVDVVPAQMRIGTDWYLGTADSVFQNIYFLNQEKPDMVLILSGDHVYKMDYRRIIEFHKKNNADLTVSVFEVPIKEAKRFGVVEINQNNEIQKFEEKPETPKPSPNNPDVSLISMGIYLFNTETLIRRIVEDAKKPESTHDFGKDVIPSTIGKDRVFAFPFIDENKKETKYWRDIGTIEAYYEANMDLVNVEPVLNLYDSQWPIRTFQEQLPPVKTVFSFGERTGMILDSIVGGGCIISGGKVIRSVLSPWVRINSYADVSESILLNNVNIGRYCKIRKTIIDKNVSVPQGTIIGYDPVEDKKRFFVSETGIAVIPKDYQW</sequence>
<dbReference type="Gene3D" id="2.160.10.10">
    <property type="entry name" value="Hexapeptide repeat proteins"/>
    <property type="match status" value="1"/>
</dbReference>
<feature type="binding site" evidence="9">
    <location>
        <position position="198"/>
    </location>
    <ligand>
        <name>alpha-D-glucose 1-phosphate</name>
        <dbReference type="ChEBI" id="CHEBI:58601"/>
    </ligand>
</feature>
<dbReference type="SUPFAM" id="SSF53448">
    <property type="entry name" value="Nucleotide-diphospho-sugar transferases"/>
    <property type="match status" value="1"/>
</dbReference>
<dbReference type="Pfam" id="PF00483">
    <property type="entry name" value="NTP_transferase"/>
    <property type="match status" value="1"/>
</dbReference>
<reference evidence="12" key="1">
    <citation type="submission" date="2017-02" db="EMBL/GenBank/DDBJ databases">
        <title>Delving into the versatile metabolic prowess of the omnipresent phylum Bacteroidetes.</title>
        <authorList>
            <person name="Nobu M.K."/>
            <person name="Mei R."/>
            <person name="Narihiro T."/>
            <person name="Kuroda K."/>
            <person name="Liu W.-T."/>
        </authorList>
    </citation>
    <scope>NUCLEOTIDE SEQUENCE</scope>
    <source>
        <strain evidence="12">ADurb.Bin131</strain>
    </source>
</reference>
<comment type="function">
    <text evidence="9">Involved in the biosynthesis of ADP-glucose, a building block required for the elongation reactions to produce glycogen. Catalyzes the reaction between ATP and alpha-D-glucose 1-phosphate (G1P) to produce pyrophosphate and ADP-Glc.</text>
</comment>
<dbReference type="Proteomes" id="UP000485562">
    <property type="component" value="Unassembled WGS sequence"/>
</dbReference>
<evidence type="ECO:0000256" key="1">
    <source>
        <dbReference type="ARBA" id="ARBA00010443"/>
    </source>
</evidence>
<dbReference type="InterPro" id="IPR011831">
    <property type="entry name" value="ADP-Glc_PPase"/>
</dbReference>
<dbReference type="InterPro" id="IPR029044">
    <property type="entry name" value="Nucleotide-diphossugar_trans"/>
</dbReference>
<dbReference type="InterPro" id="IPR023049">
    <property type="entry name" value="GlgC_bac"/>
</dbReference>
<evidence type="ECO:0000256" key="7">
    <source>
        <dbReference type="ARBA" id="ARBA00023056"/>
    </source>
</evidence>
<evidence type="ECO:0000256" key="9">
    <source>
        <dbReference type="HAMAP-Rule" id="MF_00624"/>
    </source>
</evidence>
<evidence type="ECO:0000256" key="6">
    <source>
        <dbReference type="ARBA" id="ARBA00022840"/>
    </source>
</evidence>
<dbReference type="NCBIfam" id="NF002023">
    <property type="entry name" value="PRK00844.1"/>
    <property type="match status" value="1"/>
</dbReference>
<keyword evidence="2 9" id="KW-0321">Glycogen metabolism</keyword>
<name>A0A1V6CAE8_UNCT6</name>
<dbReference type="PANTHER" id="PTHR43523">
    <property type="entry name" value="GLUCOSE-1-PHOSPHATE ADENYLYLTRANSFERASE-RELATED"/>
    <property type="match status" value="1"/>
</dbReference>
<keyword evidence="7 9" id="KW-0320">Glycogen biosynthesis</keyword>
<comment type="pathway">
    <text evidence="9">Glycan biosynthesis; glycogen biosynthesis.</text>
</comment>
<comment type="caution">
    <text evidence="12">The sequence shown here is derived from an EMBL/GenBank/DDBJ whole genome shotgun (WGS) entry which is preliminary data.</text>
</comment>
<feature type="site" description="Could play a key role in the communication between the regulatory and the substrate sites" evidence="9">
    <location>
        <position position="61"/>
    </location>
</feature>
<comment type="subunit">
    <text evidence="9">Homotetramer.</text>
</comment>
<evidence type="ECO:0000256" key="3">
    <source>
        <dbReference type="ARBA" id="ARBA00022679"/>
    </source>
</evidence>
<dbReference type="InterPro" id="IPR005835">
    <property type="entry name" value="NTP_transferase_dom"/>
</dbReference>
<dbReference type="EMBL" id="MWDQ01000059">
    <property type="protein sequence ID" value="OQB73882.1"/>
    <property type="molecule type" value="Genomic_DNA"/>
</dbReference>
<dbReference type="InterPro" id="IPR056818">
    <property type="entry name" value="GlmU/GlgC-like_hexapep"/>
</dbReference>
<feature type="binding site" evidence="9">
    <location>
        <position position="165"/>
    </location>
    <ligand>
        <name>alpha-D-glucose 1-phosphate</name>
        <dbReference type="ChEBI" id="CHEBI:58601"/>
    </ligand>
</feature>
<dbReference type="Gene3D" id="3.90.550.10">
    <property type="entry name" value="Spore Coat Polysaccharide Biosynthesis Protein SpsA, Chain A"/>
    <property type="match status" value="1"/>
</dbReference>
<protein>
    <recommendedName>
        <fullName evidence="9">Glucose-1-phosphate adenylyltransferase</fullName>
        <ecNumber evidence="9">2.7.7.27</ecNumber>
    </recommendedName>
    <alternativeName>
        <fullName evidence="9">ADP-glucose pyrophosphorylase</fullName>
        <shortName evidence="9">ADPGlc PPase</shortName>
    </alternativeName>
    <alternativeName>
        <fullName evidence="9">ADP-glucose synthase</fullName>
    </alternativeName>
</protein>
<dbReference type="GO" id="GO:0005978">
    <property type="term" value="P:glycogen biosynthetic process"/>
    <property type="evidence" value="ECO:0007669"/>
    <property type="project" value="UniProtKB-UniRule"/>
</dbReference>
<keyword evidence="3 9" id="KW-0808">Transferase</keyword>
<evidence type="ECO:0000256" key="2">
    <source>
        <dbReference type="ARBA" id="ARBA00022600"/>
    </source>
</evidence>
<dbReference type="GO" id="GO:0008878">
    <property type="term" value="F:glucose-1-phosphate adenylyltransferase activity"/>
    <property type="evidence" value="ECO:0007669"/>
    <property type="project" value="UniProtKB-UniRule"/>
</dbReference>
<gene>
    <name evidence="12" type="primary">glgC_1</name>
    <name evidence="9" type="synonym">glgC</name>
    <name evidence="12" type="ORF">BWX89_00744</name>
</gene>
<feature type="site" description="Could play a key role in the communication between the regulatory and the substrate sites" evidence="9">
    <location>
        <position position="99"/>
    </location>
</feature>
<dbReference type="NCBIfam" id="NF001947">
    <property type="entry name" value="PRK00725.1"/>
    <property type="match status" value="1"/>
</dbReference>
<feature type="binding site" evidence="9">
    <location>
        <begin position="180"/>
        <end position="181"/>
    </location>
    <ligand>
        <name>alpha-D-glucose 1-phosphate</name>
        <dbReference type="ChEBI" id="CHEBI:58601"/>
    </ligand>
</feature>
<comment type="similarity">
    <text evidence="1 9">Belongs to the bacterial/plant glucose-1-phosphate adenylyltransferase family.</text>
</comment>
<dbReference type="PROSITE" id="PS00809">
    <property type="entry name" value="ADP_GLC_PYROPHOSPH_2"/>
    <property type="match status" value="1"/>
</dbReference>
<dbReference type="NCBIfam" id="TIGR02091">
    <property type="entry name" value="glgC"/>
    <property type="match status" value="1"/>
</dbReference>
<dbReference type="EC" id="2.7.7.27" evidence="9"/>
<comment type="catalytic activity">
    <reaction evidence="9">
        <text>alpha-D-glucose 1-phosphate + ATP + H(+) = ADP-alpha-D-glucose + diphosphate</text>
        <dbReference type="Rhea" id="RHEA:12120"/>
        <dbReference type="ChEBI" id="CHEBI:15378"/>
        <dbReference type="ChEBI" id="CHEBI:30616"/>
        <dbReference type="ChEBI" id="CHEBI:33019"/>
        <dbReference type="ChEBI" id="CHEBI:57498"/>
        <dbReference type="ChEBI" id="CHEBI:58601"/>
        <dbReference type="EC" id="2.7.7.27"/>
    </reaction>
</comment>
<keyword evidence="8 9" id="KW-0119">Carbohydrate metabolism</keyword>
<dbReference type="InterPro" id="IPR011004">
    <property type="entry name" value="Trimer_LpxA-like_sf"/>
</dbReference>
<keyword evidence="4 9" id="KW-0548">Nucleotidyltransferase</keyword>
<keyword evidence="6 9" id="KW-0067">ATP-binding</keyword>
<dbReference type="SUPFAM" id="SSF51161">
    <property type="entry name" value="Trimeric LpxA-like enzymes"/>
    <property type="match status" value="1"/>
</dbReference>
<evidence type="ECO:0000256" key="5">
    <source>
        <dbReference type="ARBA" id="ARBA00022741"/>
    </source>
</evidence>
<dbReference type="PANTHER" id="PTHR43523:SF2">
    <property type="entry name" value="GLUCOSE-1-PHOSPHATE ADENYLYLTRANSFERASE"/>
    <property type="match status" value="1"/>
</dbReference>
<evidence type="ECO:0000313" key="12">
    <source>
        <dbReference type="EMBL" id="OQB73882.1"/>
    </source>
</evidence>
<dbReference type="CDD" id="cd04651">
    <property type="entry name" value="LbH_G1P_AT_C"/>
    <property type="match status" value="1"/>
</dbReference>
<dbReference type="HAMAP" id="MF_00624">
    <property type="entry name" value="GlgC"/>
    <property type="match status" value="1"/>
</dbReference>
<proteinExistence type="inferred from homology"/>
<dbReference type="CDD" id="cd02508">
    <property type="entry name" value="ADP_Glucose_PP"/>
    <property type="match status" value="1"/>
</dbReference>